<protein>
    <submittedName>
        <fullName evidence="1">Uncharacterized protein</fullName>
    </submittedName>
</protein>
<dbReference type="Gene3D" id="3.90.320.10">
    <property type="match status" value="1"/>
</dbReference>
<organism evidence="1">
    <name type="scientific">marine sediment metagenome</name>
    <dbReference type="NCBI Taxonomy" id="412755"/>
    <lineage>
        <taxon>unclassified sequences</taxon>
        <taxon>metagenomes</taxon>
        <taxon>ecological metagenomes</taxon>
    </lineage>
</organism>
<dbReference type="AlphaFoldDB" id="A0A0F8ZQN4"/>
<evidence type="ECO:0000313" key="1">
    <source>
        <dbReference type="EMBL" id="KKK96187.1"/>
    </source>
</evidence>
<accession>A0A0F8ZQN4</accession>
<dbReference type="EMBL" id="LAZR01046589">
    <property type="protein sequence ID" value="KKK96187.1"/>
    <property type="molecule type" value="Genomic_DNA"/>
</dbReference>
<sequence>MTGEALVEELDRHTRLFADKKVEEAIRRWRWCLEKDFWPGYPRQTVTVDIPPWREAEWLAEENRAEIAKEQNIDLLALGMKMQEPL</sequence>
<name>A0A0F8ZQN4_9ZZZZ</name>
<comment type="caution">
    <text evidence="1">The sequence shown here is derived from an EMBL/GenBank/DDBJ whole genome shotgun (WGS) entry which is preliminary data.</text>
</comment>
<gene>
    <name evidence="1" type="ORF">LCGC14_2665280</name>
</gene>
<reference evidence="1" key="1">
    <citation type="journal article" date="2015" name="Nature">
        <title>Complex archaea that bridge the gap between prokaryotes and eukaryotes.</title>
        <authorList>
            <person name="Spang A."/>
            <person name="Saw J.H."/>
            <person name="Jorgensen S.L."/>
            <person name="Zaremba-Niedzwiedzka K."/>
            <person name="Martijn J."/>
            <person name="Lind A.E."/>
            <person name="van Eijk R."/>
            <person name="Schleper C."/>
            <person name="Guy L."/>
            <person name="Ettema T.J."/>
        </authorList>
    </citation>
    <scope>NUCLEOTIDE SEQUENCE</scope>
</reference>
<proteinExistence type="predicted"/>
<dbReference type="InterPro" id="IPR011604">
    <property type="entry name" value="PDDEXK-like_dom_sf"/>
</dbReference>